<reference evidence="1" key="1">
    <citation type="submission" date="2018-10" db="EMBL/GenBank/DDBJ databases">
        <title>Hidden diversity of soil giant viruses.</title>
        <authorList>
            <person name="Schulz F."/>
            <person name="Alteio L."/>
            <person name="Goudeau D."/>
            <person name="Ryan E.M."/>
            <person name="Malmstrom R.R."/>
            <person name="Blanchard J."/>
            <person name="Woyke T."/>
        </authorList>
    </citation>
    <scope>NUCLEOTIDE SEQUENCE</scope>
    <source>
        <strain evidence="1">HYV1</strain>
    </source>
</reference>
<sequence>MTKQLVGFQLLNIEYGIVPVYNKQCDQHLTLSSVRCTKVLRDLTLLRQTPDEIKQIPETEISRMRSLLKVTLSWTPAAETKCSCPTEPKSMIPKKPHTYWFRNCRGRQAFTSLINRVSWSCPFCCEIMWSIKDFIFHIRQSHPNKSNKLIVVDHSLLGGSWCPLCETVVRKATIPPGTVDWRETITPQQLSDLIDQKWFHGGKGIEEYLINNAVCSRCTQWIMEKKRLEIPASLNKKLQKTINKMQLSPLDVWVPPNVTFYVSELGLIGDYDEDSQFFVDLLKHNMLEEIPDSFLREYYSSSVWDRVLYTAKFGSKDRRLRTPEEVKATPLPGAKVLAKIREEINLLEVILTETGILPPLRNIIRTYLPWQLWNLERLMSCIHTDVTQYGPSLAIFLARLDILLDNTLILF</sequence>
<accession>A0A3G5A5P9</accession>
<dbReference type="EMBL" id="MK072383">
    <property type="protein sequence ID" value="AYV82557.1"/>
    <property type="molecule type" value="Genomic_DNA"/>
</dbReference>
<name>A0A3G5A5P9_9VIRU</name>
<protein>
    <submittedName>
        <fullName evidence="1">Uncharacterized protein</fullName>
    </submittedName>
</protein>
<evidence type="ECO:0000313" key="1">
    <source>
        <dbReference type="EMBL" id="AYV82557.1"/>
    </source>
</evidence>
<gene>
    <name evidence="1" type="ORF">Hyperionvirus1_136</name>
</gene>
<proteinExistence type="predicted"/>
<organism evidence="1">
    <name type="scientific">Hyperionvirus sp</name>
    <dbReference type="NCBI Taxonomy" id="2487770"/>
    <lineage>
        <taxon>Viruses</taxon>
        <taxon>Varidnaviria</taxon>
        <taxon>Bamfordvirae</taxon>
        <taxon>Nucleocytoviricota</taxon>
        <taxon>Megaviricetes</taxon>
        <taxon>Imitervirales</taxon>
        <taxon>Mimiviridae</taxon>
        <taxon>Klosneuvirinae</taxon>
    </lineage>
</organism>